<evidence type="ECO:0000256" key="1">
    <source>
        <dbReference type="ARBA" id="ARBA00022729"/>
    </source>
</evidence>
<feature type="domain" description="Mono-/di-acylglycerol lipase N-terminal" evidence="5">
    <location>
        <begin position="7"/>
        <end position="73"/>
    </location>
</feature>
<dbReference type="InterPro" id="IPR002921">
    <property type="entry name" value="Fungal_lipase-type"/>
</dbReference>
<dbReference type="Pfam" id="PF03893">
    <property type="entry name" value="Lipase3_N"/>
    <property type="match status" value="1"/>
</dbReference>
<dbReference type="PANTHER" id="PTHR46640">
    <property type="entry name" value="TRIACYLGLYCEROL LIPASE, PUTATIVE (AFU_ORTHOLOGUE AFUA_6G06510)-RELATED"/>
    <property type="match status" value="1"/>
</dbReference>
<evidence type="ECO:0000313" key="6">
    <source>
        <dbReference type="EMBL" id="KAK3316909.1"/>
    </source>
</evidence>
<dbReference type="InterPro" id="IPR029058">
    <property type="entry name" value="AB_hydrolase_fold"/>
</dbReference>
<feature type="chain" id="PRO_5041924542" evidence="3">
    <location>
        <begin position="19"/>
        <end position="297"/>
    </location>
</feature>
<dbReference type="SUPFAM" id="SSF53474">
    <property type="entry name" value="alpha/beta-Hydrolases"/>
    <property type="match status" value="1"/>
</dbReference>
<reference evidence="6" key="1">
    <citation type="journal article" date="2023" name="Mol. Phylogenet. Evol.">
        <title>Genome-scale phylogeny and comparative genomics of the fungal order Sordariales.</title>
        <authorList>
            <person name="Hensen N."/>
            <person name="Bonometti L."/>
            <person name="Westerberg I."/>
            <person name="Brannstrom I.O."/>
            <person name="Guillou S."/>
            <person name="Cros-Aarteil S."/>
            <person name="Calhoun S."/>
            <person name="Haridas S."/>
            <person name="Kuo A."/>
            <person name="Mondo S."/>
            <person name="Pangilinan J."/>
            <person name="Riley R."/>
            <person name="LaButti K."/>
            <person name="Andreopoulos B."/>
            <person name="Lipzen A."/>
            <person name="Chen C."/>
            <person name="Yan M."/>
            <person name="Daum C."/>
            <person name="Ng V."/>
            <person name="Clum A."/>
            <person name="Steindorff A."/>
            <person name="Ohm R.A."/>
            <person name="Martin F."/>
            <person name="Silar P."/>
            <person name="Natvig D.O."/>
            <person name="Lalanne C."/>
            <person name="Gautier V."/>
            <person name="Ament-Velasquez S.L."/>
            <person name="Kruys A."/>
            <person name="Hutchinson M.I."/>
            <person name="Powell A.J."/>
            <person name="Barry K."/>
            <person name="Miller A.N."/>
            <person name="Grigoriev I.V."/>
            <person name="Debuchy R."/>
            <person name="Gladieux P."/>
            <person name="Hiltunen Thoren M."/>
            <person name="Johannesson H."/>
        </authorList>
    </citation>
    <scope>NUCLEOTIDE SEQUENCE</scope>
    <source>
        <strain evidence="6">CBS 118394</strain>
    </source>
</reference>
<evidence type="ECO:0000313" key="7">
    <source>
        <dbReference type="Proteomes" id="UP001283341"/>
    </source>
</evidence>
<accession>A0AAE0M3T8</accession>
<feature type="domain" description="Fungal lipase-type" evidence="4">
    <location>
        <begin position="98"/>
        <end position="228"/>
    </location>
</feature>
<dbReference type="Pfam" id="PF01764">
    <property type="entry name" value="Lipase_3"/>
    <property type="match status" value="1"/>
</dbReference>
<proteinExistence type="predicted"/>
<dbReference type="AlphaFoldDB" id="A0AAE0M3T8"/>
<gene>
    <name evidence="6" type="ORF">B0H66DRAFT_626521</name>
</gene>
<evidence type="ECO:0000259" key="4">
    <source>
        <dbReference type="Pfam" id="PF01764"/>
    </source>
</evidence>
<dbReference type="EMBL" id="JAUEDM010000005">
    <property type="protein sequence ID" value="KAK3316909.1"/>
    <property type="molecule type" value="Genomic_DNA"/>
</dbReference>
<dbReference type="Gene3D" id="3.40.50.1820">
    <property type="entry name" value="alpha/beta hydrolase"/>
    <property type="match status" value="1"/>
</dbReference>
<organism evidence="6 7">
    <name type="scientific">Apodospora peruviana</name>
    <dbReference type="NCBI Taxonomy" id="516989"/>
    <lineage>
        <taxon>Eukaryota</taxon>
        <taxon>Fungi</taxon>
        <taxon>Dikarya</taxon>
        <taxon>Ascomycota</taxon>
        <taxon>Pezizomycotina</taxon>
        <taxon>Sordariomycetes</taxon>
        <taxon>Sordariomycetidae</taxon>
        <taxon>Sordariales</taxon>
        <taxon>Lasiosphaeriaceae</taxon>
        <taxon>Apodospora</taxon>
    </lineage>
</organism>
<evidence type="ECO:0000259" key="5">
    <source>
        <dbReference type="Pfam" id="PF03893"/>
    </source>
</evidence>
<protein>
    <submittedName>
        <fullName evidence="6">Alpha/Beta hydrolase protein</fullName>
    </submittedName>
</protein>
<keyword evidence="1 3" id="KW-0732">Signal</keyword>
<feature type="signal peptide" evidence="3">
    <location>
        <begin position="1"/>
        <end position="18"/>
    </location>
</feature>
<keyword evidence="7" id="KW-1185">Reference proteome</keyword>
<sequence length="297" mass="31525">MMIFSVVRLLLLATLTRALPLEHRDVSPQQLSTLAFFAQYAGTSYCNYANAPGQAVTCGSNICPLVEADGATTGLSFTTPILDTRGLIAIDPARSLIVVSFRGSSSVRNWATDITFPQVPCTLTLGCLVHVGFASAWEEVEDQVIAGVAAARAANPTYSLVVTGHSLGGAVATLATACLRQAGHPADLYTYGSPRVGNIIFAQFVTEQAGNEYRVTHTDDPVPKLPPITLNYAHTSPEYWITTDENEVVSASEITVCNGYTTLDCNAGALGVNATAHVWYFGHTSGCGPDEIILPLK</sequence>
<comment type="caution">
    <text evidence="6">The sequence shown here is derived from an EMBL/GenBank/DDBJ whole genome shotgun (WGS) entry which is preliminary data.</text>
</comment>
<dbReference type="GO" id="GO:0016042">
    <property type="term" value="P:lipid catabolic process"/>
    <property type="evidence" value="ECO:0007669"/>
    <property type="project" value="InterPro"/>
</dbReference>
<dbReference type="PANTHER" id="PTHR46640:SF1">
    <property type="entry name" value="FUNGAL LIPASE-LIKE DOMAIN-CONTAINING PROTEIN-RELATED"/>
    <property type="match status" value="1"/>
</dbReference>
<dbReference type="InterPro" id="IPR051299">
    <property type="entry name" value="AB_hydrolase_lip/est"/>
</dbReference>
<evidence type="ECO:0000256" key="2">
    <source>
        <dbReference type="ARBA" id="ARBA00022801"/>
    </source>
</evidence>
<keyword evidence="2 6" id="KW-0378">Hydrolase</keyword>
<dbReference type="CDD" id="cd00519">
    <property type="entry name" value="Lipase_3"/>
    <property type="match status" value="1"/>
</dbReference>
<dbReference type="InterPro" id="IPR005592">
    <property type="entry name" value="Mono/diacylglycerol_lipase_N"/>
</dbReference>
<name>A0AAE0M3T8_9PEZI</name>
<dbReference type="GO" id="GO:0016787">
    <property type="term" value="F:hydrolase activity"/>
    <property type="evidence" value="ECO:0007669"/>
    <property type="project" value="UniProtKB-KW"/>
</dbReference>
<reference evidence="6" key="2">
    <citation type="submission" date="2023-06" db="EMBL/GenBank/DDBJ databases">
        <authorList>
            <consortium name="Lawrence Berkeley National Laboratory"/>
            <person name="Haridas S."/>
            <person name="Hensen N."/>
            <person name="Bonometti L."/>
            <person name="Westerberg I."/>
            <person name="Brannstrom I.O."/>
            <person name="Guillou S."/>
            <person name="Cros-Aarteil S."/>
            <person name="Calhoun S."/>
            <person name="Kuo A."/>
            <person name="Mondo S."/>
            <person name="Pangilinan J."/>
            <person name="Riley R."/>
            <person name="Labutti K."/>
            <person name="Andreopoulos B."/>
            <person name="Lipzen A."/>
            <person name="Chen C."/>
            <person name="Yanf M."/>
            <person name="Daum C."/>
            <person name="Ng V."/>
            <person name="Clum A."/>
            <person name="Steindorff A."/>
            <person name="Ohm R."/>
            <person name="Martin F."/>
            <person name="Silar P."/>
            <person name="Natvig D."/>
            <person name="Lalanne C."/>
            <person name="Gautier V."/>
            <person name="Ament-Velasquez S.L."/>
            <person name="Kruys A."/>
            <person name="Hutchinson M.I."/>
            <person name="Powell A.J."/>
            <person name="Barry K."/>
            <person name="Miller A.N."/>
            <person name="Grigoriev I.V."/>
            <person name="Debuchy R."/>
            <person name="Gladieux P."/>
            <person name="Thoren M.H."/>
            <person name="Johannesson H."/>
        </authorList>
    </citation>
    <scope>NUCLEOTIDE SEQUENCE</scope>
    <source>
        <strain evidence="6">CBS 118394</strain>
    </source>
</reference>
<evidence type="ECO:0000256" key="3">
    <source>
        <dbReference type="SAM" id="SignalP"/>
    </source>
</evidence>
<dbReference type="Proteomes" id="UP001283341">
    <property type="component" value="Unassembled WGS sequence"/>
</dbReference>